<dbReference type="InterPro" id="IPR036249">
    <property type="entry name" value="Thioredoxin-like_sf"/>
</dbReference>
<dbReference type="InterPro" id="IPR050983">
    <property type="entry name" value="GST_Omega/HSP26"/>
</dbReference>
<comment type="caution">
    <text evidence="2">The sequence shown here is derived from an EMBL/GenBank/DDBJ whole genome shotgun (WGS) entry which is preliminary data.</text>
</comment>
<dbReference type="InterPro" id="IPR004045">
    <property type="entry name" value="Glutathione_S-Trfase_N"/>
</dbReference>
<dbReference type="SFLD" id="SFLDS00019">
    <property type="entry name" value="Glutathione_Transferase_(cytos"/>
    <property type="match status" value="1"/>
</dbReference>
<dbReference type="PANTHER" id="PTHR43968">
    <property type="match status" value="1"/>
</dbReference>
<dbReference type="SFLD" id="SFLDG00358">
    <property type="entry name" value="Main_(cytGST)"/>
    <property type="match status" value="1"/>
</dbReference>
<dbReference type="InterPro" id="IPR040079">
    <property type="entry name" value="Glutathione_S-Trfase"/>
</dbReference>
<dbReference type="EMBL" id="JAPEVG010000141">
    <property type="protein sequence ID" value="KAJ8481288.1"/>
    <property type="molecule type" value="Genomic_DNA"/>
</dbReference>
<feature type="domain" description="GST N-terminal" evidence="1">
    <location>
        <begin position="81"/>
        <end position="173"/>
    </location>
</feature>
<dbReference type="CDD" id="cd00570">
    <property type="entry name" value="GST_N_family"/>
    <property type="match status" value="1"/>
</dbReference>
<accession>A0AAD7TSP2</accession>
<keyword evidence="3" id="KW-1185">Reference proteome</keyword>
<protein>
    <recommendedName>
        <fullName evidence="1">GST N-terminal domain-containing protein</fullName>
    </recommendedName>
</protein>
<evidence type="ECO:0000313" key="3">
    <source>
        <dbReference type="Proteomes" id="UP001215151"/>
    </source>
</evidence>
<dbReference type="PROSITE" id="PS50404">
    <property type="entry name" value="GST_NTER"/>
    <property type="match status" value="1"/>
</dbReference>
<dbReference type="Pfam" id="PF13417">
    <property type="entry name" value="GST_N_3"/>
    <property type="match status" value="1"/>
</dbReference>
<reference evidence="2" key="1">
    <citation type="submission" date="2022-11" db="EMBL/GenBank/DDBJ databases">
        <title>Genome Sequence of Cubamyces cubensis.</title>
        <authorList>
            <person name="Buettner E."/>
        </authorList>
    </citation>
    <scope>NUCLEOTIDE SEQUENCE</scope>
    <source>
        <strain evidence="2">MPL-01</strain>
    </source>
</reference>
<sequence length="308" mass="34158">MLADIGDKIFEPDGLILHRSKLPSLDIANAQYTSVLHGHDASETSILRTRPENAHPPVLRIGGFALAIRLSRTRDDMVQTGHITLYGHARSPFTQRVHIALEEARADYTFHVVDLLDRQTVACAFVLKPPIRQIPTITYGSKGDPQHPPAGSAKIYESLIILEFIADIFPEAKLLPVDPVCRARVRLFVHTFETKVADAFRTFFFAYMTGADSTLLEGLEMVQALLPPSGFAVEEWSLADIAAAPILTWICTISGQDLGTHPAGEGLKLHEALEGPKFARLTKYIEDLQERPTYKSTDWGKVSRTHPT</sequence>
<proteinExistence type="predicted"/>
<organism evidence="2 3">
    <name type="scientific">Trametes cubensis</name>
    <dbReference type="NCBI Taxonomy" id="1111947"/>
    <lineage>
        <taxon>Eukaryota</taxon>
        <taxon>Fungi</taxon>
        <taxon>Dikarya</taxon>
        <taxon>Basidiomycota</taxon>
        <taxon>Agaricomycotina</taxon>
        <taxon>Agaricomycetes</taxon>
        <taxon>Polyporales</taxon>
        <taxon>Polyporaceae</taxon>
        <taxon>Trametes</taxon>
    </lineage>
</organism>
<dbReference type="Gene3D" id="1.20.1050.10">
    <property type="match status" value="1"/>
</dbReference>
<name>A0AAD7TSP2_9APHY</name>
<evidence type="ECO:0000259" key="1">
    <source>
        <dbReference type="PROSITE" id="PS50404"/>
    </source>
</evidence>
<dbReference type="PANTHER" id="PTHR43968:SF6">
    <property type="entry name" value="GLUTATHIONE S-TRANSFERASE OMEGA"/>
    <property type="match status" value="1"/>
</dbReference>
<dbReference type="Proteomes" id="UP001215151">
    <property type="component" value="Unassembled WGS sequence"/>
</dbReference>
<gene>
    <name evidence="2" type="ORF">ONZ51_g6124</name>
</gene>
<dbReference type="GO" id="GO:0005737">
    <property type="term" value="C:cytoplasm"/>
    <property type="evidence" value="ECO:0007669"/>
    <property type="project" value="TreeGrafter"/>
</dbReference>
<dbReference type="InterPro" id="IPR036282">
    <property type="entry name" value="Glutathione-S-Trfase_C_sf"/>
</dbReference>
<dbReference type="AlphaFoldDB" id="A0AAD7TSP2"/>
<dbReference type="SUPFAM" id="SSF52833">
    <property type="entry name" value="Thioredoxin-like"/>
    <property type="match status" value="1"/>
</dbReference>
<dbReference type="Gene3D" id="3.40.30.10">
    <property type="entry name" value="Glutaredoxin"/>
    <property type="match status" value="1"/>
</dbReference>
<dbReference type="SUPFAM" id="SSF47616">
    <property type="entry name" value="GST C-terminal domain-like"/>
    <property type="match status" value="1"/>
</dbReference>
<evidence type="ECO:0000313" key="2">
    <source>
        <dbReference type="EMBL" id="KAJ8481288.1"/>
    </source>
</evidence>